<protein>
    <submittedName>
        <fullName evidence="2">Uncharacterized protein</fullName>
    </submittedName>
</protein>
<accession>A0ABQ9G4K0</accession>
<name>A0ABQ9G4K0_9NEOP</name>
<evidence type="ECO:0000256" key="1">
    <source>
        <dbReference type="SAM" id="MobiDB-lite"/>
    </source>
</evidence>
<comment type="caution">
    <text evidence="2">The sequence shown here is derived from an EMBL/GenBank/DDBJ whole genome shotgun (WGS) entry which is preliminary data.</text>
</comment>
<sequence>MCLCNKFHIGHTLRNFAPINKHFSIVCPNHVRANKNGRGFTSMQQPMDKRRRLRHNPVVLLKEQYVESWKFALLFGIRLNFTVLYVLQLASFLHWLLHRYEVTPFLAELHVIGAHDCEVLIYWGRVTHGVSEKVWSSVKRIAEWLGYSPPTHSNRVRFSAGPLPDSHMWELCQTMPLVGEFSRGSPVSPGPCIPALLHNRLALPSSALETSIYQLHIGCLLSQRKATIGLASSRRRQTPCGPMAKSHSHAPEAIKEEWRKERDVPLISSDSLIAGTQLPGSVCSRDGRLPVDASPRKCWECLVASAEAGVPLNTRGVPSTLRRLGRLRGGGGSPCDVIAAPSNLVGRGRSPQLRGRRRLRNLANYATAGTTLVHTVFDISWRMVAQSSPYIVTADSQFAVVHMTVQSGLQVIELMRDVETSTNSYYTEERLSIHSPLIPCVTVVIMYSVSSIMNAGTTRVRGRGGWAVRLLASHLSEPGSISSGVAPHFCMWKSCRSMQLVRRVFSEISHFPYPFIPTLFHTHHLRPRWLTGHPVENPPTSGIVRHVSHLRKSGVNRLVGGEHSNRSATAAPVFNAGYARSTMAGTRIRCTESEQVTQSVYNLQSDAHIRGLRTDTREKDGQLSALPCPFSTIGATVAERLARSPPTRANRVQSPARFSQVGIVPDDAVGRRVFSGSPVSPAPSFRRRSILQSLSSALKTSLLRAARISSLTHIFS</sequence>
<organism evidence="2 3">
    <name type="scientific">Dryococelus australis</name>
    <dbReference type="NCBI Taxonomy" id="614101"/>
    <lineage>
        <taxon>Eukaryota</taxon>
        <taxon>Metazoa</taxon>
        <taxon>Ecdysozoa</taxon>
        <taxon>Arthropoda</taxon>
        <taxon>Hexapoda</taxon>
        <taxon>Insecta</taxon>
        <taxon>Pterygota</taxon>
        <taxon>Neoptera</taxon>
        <taxon>Polyneoptera</taxon>
        <taxon>Phasmatodea</taxon>
        <taxon>Verophasmatodea</taxon>
        <taxon>Anareolatae</taxon>
        <taxon>Phasmatidae</taxon>
        <taxon>Eurycanthinae</taxon>
        <taxon>Dryococelus</taxon>
    </lineage>
</organism>
<evidence type="ECO:0000313" key="2">
    <source>
        <dbReference type="EMBL" id="KAJ8867385.1"/>
    </source>
</evidence>
<dbReference type="Proteomes" id="UP001159363">
    <property type="component" value="Chromosome 14"/>
</dbReference>
<gene>
    <name evidence="2" type="ORF">PR048_031186</name>
</gene>
<keyword evidence="3" id="KW-1185">Reference proteome</keyword>
<evidence type="ECO:0000313" key="3">
    <source>
        <dbReference type="Proteomes" id="UP001159363"/>
    </source>
</evidence>
<dbReference type="EMBL" id="JARBHB010000015">
    <property type="protein sequence ID" value="KAJ8867385.1"/>
    <property type="molecule type" value="Genomic_DNA"/>
</dbReference>
<reference evidence="2 3" key="1">
    <citation type="submission" date="2023-02" db="EMBL/GenBank/DDBJ databases">
        <title>LHISI_Scaffold_Assembly.</title>
        <authorList>
            <person name="Stuart O.P."/>
            <person name="Cleave R."/>
            <person name="Magrath M.J.L."/>
            <person name="Mikheyev A.S."/>
        </authorList>
    </citation>
    <scope>NUCLEOTIDE SEQUENCE [LARGE SCALE GENOMIC DNA]</scope>
    <source>
        <strain evidence="2">Daus_M_001</strain>
        <tissue evidence="2">Leg muscle</tissue>
    </source>
</reference>
<proteinExistence type="predicted"/>
<feature type="region of interest" description="Disordered" evidence="1">
    <location>
        <begin position="232"/>
        <end position="251"/>
    </location>
</feature>